<reference evidence="2" key="1">
    <citation type="submission" date="2018-05" db="EMBL/GenBank/DDBJ databases">
        <authorList>
            <person name="Lanie J.A."/>
            <person name="Ng W.-L."/>
            <person name="Kazmierczak K.M."/>
            <person name="Andrzejewski T.M."/>
            <person name="Davidsen T.M."/>
            <person name="Wayne K.J."/>
            <person name="Tettelin H."/>
            <person name="Glass J.I."/>
            <person name="Rusch D."/>
            <person name="Podicherti R."/>
            <person name="Tsui H.-C.T."/>
            <person name="Winkler M.E."/>
        </authorList>
    </citation>
    <scope>NUCLEOTIDE SEQUENCE</scope>
</reference>
<evidence type="ECO:0000259" key="1">
    <source>
        <dbReference type="PROSITE" id="PS51385"/>
    </source>
</evidence>
<dbReference type="Pfam" id="PF03853">
    <property type="entry name" value="YjeF_N"/>
    <property type="match status" value="1"/>
</dbReference>
<proteinExistence type="predicted"/>
<dbReference type="InterPro" id="IPR036652">
    <property type="entry name" value="YjeF_N_dom_sf"/>
</dbReference>
<gene>
    <name evidence="2" type="ORF">METZ01_LOCUS249937</name>
</gene>
<evidence type="ECO:0000313" key="2">
    <source>
        <dbReference type="EMBL" id="SVB97083.1"/>
    </source>
</evidence>
<dbReference type="InterPro" id="IPR004443">
    <property type="entry name" value="YjeF_N_dom"/>
</dbReference>
<accession>A0A382IDS9</accession>
<dbReference type="SUPFAM" id="SSF64153">
    <property type="entry name" value="YjeF N-terminal domain-like"/>
    <property type="match status" value="1"/>
</dbReference>
<dbReference type="Gene3D" id="3.40.50.10260">
    <property type="entry name" value="YjeF N-terminal domain"/>
    <property type="match status" value="1"/>
</dbReference>
<protein>
    <recommendedName>
        <fullName evidence="1">YjeF N-terminal domain-containing protein</fullName>
    </recommendedName>
</protein>
<dbReference type="EMBL" id="UINC01066404">
    <property type="protein sequence ID" value="SVB97083.1"/>
    <property type="molecule type" value="Genomic_DNA"/>
</dbReference>
<organism evidence="2">
    <name type="scientific">marine metagenome</name>
    <dbReference type="NCBI Taxonomy" id="408172"/>
    <lineage>
        <taxon>unclassified sequences</taxon>
        <taxon>metagenomes</taxon>
        <taxon>ecological metagenomes</taxon>
    </lineage>
</organism>
<name>A0A382IDS9_9ZZZZ</name>
<dbReference type="PROSITE" id="PS51385">
    <property type="entry name" value="YJEF_N"/>
    <property type="match status" value="1"/>
</dbReference>
<dbReference type="AlphaFoldDB" id="A0A382IDS9"/>
<feature type="domain" description="YjeF N-terminal" evidence="1">
    <location>
        <begin position="9"/>
        <end position="216"/>
    </location>
</feature>
<sequence length="216" mass="23697">MDLLTHPFLTCSEALAFEKALLGGDEEAEWQAMTRAGEGVADFFLRDMRELRSIPQGPRFLALIGKGHNGGDALVVMRRLMKSIPTIRGCLWPIEPWDVCRPNVRRALEELRELASKRLTEIEPASTLETRDRMEAALEKACAERDFTGCVDGLLGMQCKPPVREPAAGVIEIVNGRSDLGVRMAVDLPSGVGDESDVAPFRADFTYATGIAKSPL</sequence>
<feature type="non-terminal residue" evidence="2">
    <location>
        <position position="216"/>
    </location>
</feature>